<name>A0A1M6GXD6_9RHOB</name>
<dbReference type="PANTHER" id="PTHR34580:SF3">
    <property type="entry name" value="PROTEIN PAFB"/>
    <property type="match status" value="1"/>
</dbReference>
<dbReference type="PROSITE" id="PS00894">
    <property type="entry name" value="HTH_DEOR_1"/>
    <property type="match status" value="1"/>
</dbReference>
<dbReference type="OrthoDB" id="9807255at2"/>
<dbReference type="SUPFAM" id="SSF46785">
    <property type="entry name" value="Winged helix' DNA-binding domain"/>
    <property type="match status" value="1"/>
</dbReference>
<dbReference type="InterPro" id="IPR051534">
    <property type="entry name" value="CBASS_pafABC_assoc_protein"/>
</dbReference>
<dbReference type="InterPro" id="IPR036390">
    <property type="entry name" value="WH_DNA-bd_sf"/>
</dbReference>
<dbReference type="InterPro" id="IPR036388">
    <property type="entry name" value="WH-like_DNA-bd_sf"/>
</dbReference>
<dbReference type="Proteomes" id="UP000184292">
    <property type="component" value="Unassembled WGS sequence"/>
</dbReference>
<evidence type="ECO:0000259" key="4">
    <source>
        <dbReference type="Pfam" id="PF08279"/>
    </source>
</evidence>
<keyword evidence="6" id="KW-1185">Reference proteome</keyword>
<dbReference type="GO" id="GO:0003677">
    <property type="term" value="F:DNA binding"/>
    <property type="evidence" value="ECO:0007669"/>
    <property type="project" value="UniProtKB-KW"/>
</dbReference>
<dbReference type="InterPro" id="IPR018356">
    <property type="entry name" value="Tscrpt_reg_HTH_DeoR_CS"/>
</dbReference>
<organism evidence="5 6">
    <name type="scientific">Wenxinia saemankumensis</name>
    <dbReference type="NCBI Taxonomy" id="1447782"/>
    <lineage>
        <taxon>Bacteria</taxon>
        <taxon>Pseudomonadati</taxon>
        <taxon>Pseudomonadota</taxon>
        <taxon>Alphaproteobacteria</taxon>
        <taxon>Rhodobacterales</taxon>
        <taxon>Roseobacteraceae</taxon>
        <taxon>Wenxinia</taxon>
    </lineage>
</organism>
<dbReference type="EMBL" id="FQYO01000005">
    <property type="protein sequence ID" value="SHJ14567.1"/>
    <property type="molecule type" value="Genomic_DNA"/>
</dbReference>
<evidence type="ECO:0000256" key="2">
    <source>
        <dbReference type="ARBA" id="ARBA00023125"/>
    </source>
</evidence>
<evidence type="ECO:0000313" key="6">
    <source>
        <dbReference type="Proteomes" id="UP000184292"/>
    </source>
</evidence>
<keyword evidence="2 5" id="KW-0238">DNA-binding</keyword>
<dbReference type="Gene3D" id="1.10.10.10">
    <property type="entry name" value="Winged helix-like DNA-binding domain superfamily/Winged helix DNA-binding domain"/>
    <property type="match status" value="1"/>
</dbReference>
<evidence type="ECO:0000313" key="5">
    <source>
        <dbReference type="EMBL" id="SHJ14567.1"/>
    </source>
</evidence>
<keyword evidence="1" id="KW-0805">Transcription regulation</keyword>
<dbReference type="AlphaFoldDB" id="A0A1M6GXD6"/>
<dbReference type="Pfam" id="PF08279">
    <property type="entry name" value="HTH_11"/>
    <property type="match status" value="1"/>
</dbReference>
<sequence length="213" mass="22370">MADRSATAARREALMRLLQSGRLWRGEDLAARLGVSLRTIHRDLALMGKAGLPVAGARGLGYVATAEIALPPLHLSALEMEALQAALSGLAATADDRAPAAAALLARIEGETGAAALRADPLEAAAGALPHLPALRRAIAARQKVRLGGRVLHPLRLAWWGGAWRLVAWDVGAGDFAEEAVHRGAGRDGDLAVLPELFEDRPGQRLEDYLAAG</sequence>
<reference evidence="5 6" key="1">
    <citation type="submission" date="2016-11" db="EMBL/GenBank/DDBJ databases">
        <authorList>
            <person name="Jaros S."/>
            <person name="Januszkiewicz K."/>
            <person name="Wedrychowicz H."/>
        </authorList>
    </citation>
    <scope>NUCLEOTIDE SEQUENCE [LARGE SCALE GENOMIC DNA]</scope>
    <source>
        <strain evidence="5 6">DSM 100565</strain>
    </source>
</reference>
<evidence type="ECO:0000256" key="1">
    <source>
        <dbReference type="ARBA" id="ARBA00023015"/>
    </source>
</evidence>
<protein>
    <submittedName>
        <fullName evidence="5">Predicted DNA-binding transcriptional regulator YafY, contains an HTH and WYL domains</fullName>
    </submittedName>
</protein>
<dbReference type="RefSeq" id="WP_073332585.1">
    <property type="nucleotide sequence ID" value="NZ_FQYO01000005.1"/>
</dbReference>
<gene>
    <name evidence="5" type="ORF">SAMN05444417_2980</name>
</gene>
<dbReference type="PANTHER" id="PTHR34580">
    <property type="match status" value="1"/>
</dbReference>
<feature type="domain" description="Helix-turn-helix type 11" evidence="4">
    <location>
        <begin position="10"/>
        <end position="62"/>
    </location>
</feature>
<keyword evidence="3" id="KW-0804">Transcription</keyword>
<dbReference type="InterPro" id="IPR013196">
    <property type="entry name" value="HTH_11"/>
</dbReference>
<accession>A0A1M6GXD6</accession>
<evidence type="ECO:0000256" key="3">
    <source>
        <dbReference type="ARBA" id="ARBA00023163"/>
    </source>
</evidence>
<proteinExistence type="predicted"/>
<dbReference type="GO" id="GO:0003700">
    <property type="term" value="F:DNA-binding transcription factor activity"/>
    <property type="evidence" value="ECO:0007669"/>
    <property type="project" value="InterPro"/>
</dbReference>
<dbReference type="STRING" id="1447782.SAMN05444417_2980"/>